<comment type="similarity">
    <text evidence="1">Belongs to the ROK (NagC/XylR) family.</text>
</comment>
<dbReference type="InterPro" id="IPR043129">
    <property type="entry name" value="ATPase_NBD"/>
</dbReference>
<dbReference type="InterPro" id="IPR036388">
    <property type="entry name" value="WH-like_DNA-bd_sf"/>
</dbReference>
<sequence length="402" mass="41946">MAAMALSGTSVSPTAGEVFAVIRDHRAVTRSEIGRITGLSRTAVTTRIAALEADNLVIEPDHVASTGGRPATQLMFNADAGIVFAVAIGRSRTQLALCNLAGEILATAEIDQEPGMGPDDLMPDLVKRLDELLDDSRRRGDRIFGIGLSLPGTVDRQLGASLDSPNMSGWDGVSLAPYFRHLTDAPVVMDNDANVIALAERRFGFADVQDMLVVKASTGLGAGIVMGGQLRRGAVQAAGDFGHSKIAAAAGISCRCGDTGCVEAVAGGWAIVRDLRRDGYAVGHLRDVVALAHGGDAKARSKIRDSGRHVGEVLAAAVNLINPAVLVVAGDMVGAYDVFVAGLRETLYGNASTLATRTLQVVPSVLQERVGIIGCATTALDHILSPRMIDTSLQARLQHSGT</sequence>
<name>A0A4R5WHX6_MYCMU</name>
<protein>
    <submittedName>
        <fullName evidence="2">ROK family transcriptional regulator</fullName>
    </submittedName>
</protein>
<dbReference type="PANTHER" id="PTHR18964">
    <property type="entry name" value="ROK (REPRESSOR, ORF, KINASE) FAMILY"/>
    <property type="match status" value="1"/>
</dbReference>
<dbReference type="InterPro" id="IPR000600">
    <property type="entry name" value="ROK"/>
</dbReference>
<dbReference type="Pfam" id="PF00480">
    <property type="entry name" value="ROK"/>
    <property type="match status" value="1"/>
</dbReference>
<evidence type="ECO:0000313" key="2">
    <source>
        <dbReference type="EMBL" id="TDK89001.1"/>
    </source>
</evidence>
<dbReference type="AlphaFoldDB" id="A0A4R5WHX6"/>
<proteinExistence type="inferred from homology"/>
<organism evidence="2 3">
    <name type="scientific">Mycolicibacterium mucogenicum</name>
    <name type="common">Mycobacterium mucogenicum</name>
    <dbReference type="NCBI Taxonomy" id="56689"/>
    <lineage>
        <taxon>Bacteria</taxon>
        <taxon>Bacillati</taxon>
        <taxon>Actinomycetota</taxon>
        <taxon>Actinomycetes</taxon>
        <taxon>Mycobacteriales</taxon>
        <taxon>Mycobacteriaceae</taxon>
        <taxon>Mycolicibacterium</taxon>
    </lineage>
</organism>
<dbReference type="PANTHER" id="PTHR18964:SF173">
    <property type="entry name" value="GLUCOKINASE"/>
    <property type="match status" value="1"/>
</dbReference>
<accession>A0A4R5WHX6</accession>
<dbReference type="EMBL" id="SDLO01000009">
    <property type="protein sequence ID" value="TDK89001.1"/>
    <property type="molecule type" value="Genomic_DNA"/>
</dbReference>
<dbReference type="Gene3D" id="1.10.10.10">
    <property type="entry name" value="Winged helix-like DNA-binding domain superfamily/Winged helix DNA-binding domain"/>
    <property type="match status" value="1"/>
</dbReference>
<evidence type="ECO:0000313" key="3">
    <source>
        <dbReference type="Proteomes" id="UP000294929"/>
    </source>
</evidence>
<dbReference type="Gene3D" id="3.30.420.40">
    <property type="match status" value="2"/>
</dbReference>
<dbReference type="Proteomes" id="UP000294929">
    <property type="component" value="Unassembled WGS sequence"/>
</dbReference>
<dbReference type="SUPFAM" id="SSF46785">
    <property type="entry name" value="Winged helix' DNA-binding domain"/>
    <property type="match status" value="1"/>
</dbReference>
<gene>
    <name evidence="2" type="ORF">EUA03_12800</name>
</gene>
<comment type="caution">
    <text evidence="2">The sequence shown here is derived from an EMBL/GenBank/DDBJ whole genome shotgun (WGS) entry which is preliminary data.</text>
</comment>
<evidence type="ECO:0000256" key="1">
    <source>
        <dbReference type="ARBA" id="ARBA00006479"/>
    </source>
</evidence>
<dbReference type="SUPFAM" id="SSF53067">
    <property type="entry name" value="Actin-like ATPase domain"/>
    <property type="match status" value="1"/>
</dbReference>
<dbReference type="InterPro" id="IPR036390">
    <property type="entry name" value="WH_DNA-bd_sf"/>
</dbReference>
<reference evidence="2 3" key="1">
    <citation type="submission" date="2019-01" db="EMBL/GenBank/DDBJ databases">
        <title>High-quality-draft genome sequences of five non-tuberculosis mycobacteriaceae isolated from a nosocomial environment.</title>
        <authorList>
            <person name="Tiago I."/>
            <person name="Alarico S."/>
            <person name="Pereira S.G."/>
            <person name="Coelho C."/>
            <person name="Maranha A."/>
            <person name="Empadinhas N."/>
        </authorList>
    </citation>
    <scope>NUCLEOTIDE SEQUENCE [LARGE SCALE GENOMIC DNA]</scope>
    <source>
        <strain evidence="2 3">24AIII</strain>
    </source>
</reference>